<name>A0A9D2KDF3_9BACE</name>
<evidence type="ECO:0000256" key="4">
    <source>
        <dbReference type="ARBA" id="ARBA00023125"/>
    </source>
</evidence>
<dbReference type="NCBIfam" id="NF009397">
    <property type="entry name" value="PRK12758.1"/>
    <property type="match status" value="1"/>
</dbReference>
<dbReference type="Gene3D" id="3.30.1360.40">
    <property type="match status" value="1"/>
</dbReference>
<evidence type="ECO:0000256" key="7">
    <source>
        <dbReference type="SAM" id="Coils"/>
    </source>
</evidence>
<feature type="active site" description="O-(5'-phospho-DNA)-tyrosine intermediate" evidence="6">
    <location>
        <position position="141"/>
    </location>
</feature>
<dbReference type="InterPro" id="IPR013758">
    <property type="entry name" value="Topo_IIA_A/C_ab"/>
</dbReference>
<dbReference type="Gene3D" id="1.10.268.10">
    <property type="entry name" value="Topoisomerase, domain 3"/>
    <property type="match status" value="1"/>
</dbReference>
<dbReference type="NCBIfam" id="NF007209">
    <property type="entry name" value="PRK09631.1"/>
    <property type="match status" value="1"/>
</dbReference>
<evidence type="ECO:0000256" key="2">
    <source>
        <dbReference type="ARBA" id="ARBA00008263"/>
    </source>
</evidence>
<gene>
    <name evidence="10" type="ORF">H9807_07340</name>
</gene>
<evidence type="ECO:0000313" key="11">
    <source>
        <dbReference type="Proteomes" id="UP000824108"/>
    </source>
</evidence>
<feature type="coiled-coil region" evidence="7">
    <location>
        <begin position="445"/>
        <end position="472"/>
    </location>
</feature>
<reference evidence="10" key="1">
    <citation type="journal article" date="2021" name="PeerJ">
        <title>Extensive microbial diversity within the chicken gut microbiome revealed by metagenomics and culture.</title>
        <authorList>
            <person name="Gilroy R."/>
            <person name="Ravi A."/>
            <person name="Getino M."/>
            <person name="Pursley I."/>
            <person name="Horton D.L."/>
            <person name="Alikhan N.F."/>
            <person name="Baker D."/>
            <person name="Gharbi K."/>
            <person name="Hall N."/>
            <person name="Watson M."/>
            <person name="Adriaenssens E.M."/>
            <person name="Foster-Nyarko E."/>
            <person name="Jarju S."/>
            <person name="Secka A."/>
            <person name="Antonio M."/>
            <person name="Oren A."/>
            <person name="Chaudhuri R.R."/>
            <person name="La Ragione R."/>
            <person name="Hildebrand F."/>
            <person name="Pallen M.J."/>
        </authorList>
    </citation>
    <scope>NUCLEOTIDE SEQUENCE</scope>
    <source>
        <strain evidence="10">CHK118-2852</strain>
    </source>
</reference>
<dbReference type="InterPro" id="IPR013757">
    <property type="entry name" value="Topo_IIA_A_a_sf"/>
</dbReference>
<sequence length="890" mass="102503">MSEDFDKNLEEQDGLNEGKEEHSDYKPADTKNENVKHQLSGMYQNWFLDYASYVILERAVPHIMDGLKPVQRRILHTMRRMEDGRYNKVANIVGEAMKFHPHGDASIKDALVQLGQKDLLIDCQGNWGNILTGDDAAAARYIEARLTKFALDVVFNPKTTEWKLSYDGRNREPVTLPVKFPLLLAQGVEGIAVGLSSKILPHNFNELCDAAVSYLHGEEFRLYPDFQTGGSIDVSKYNDGERGGSVRVRSRIEKVDNKTLAIREIPYGKTVANVCDSIVKASEKGKIKIRKVEDLTSGSVEILVHLTPGTSSDKTIDALYAFTDCEVSISPNCCVIDDRKPHFLTVSNVLRKSVDNTRDLLRCELEIHRDEVRESLHFASLEKIFIEERIYKDKEFEQAKNMDAACEHIDLRLTPYYPQFIREVTKDDILRLMEIKMARILKFNSDKAEEQIARMKADIEETERHLANLVEYTVDWFRMLKEKYGKNFPRRTELRNFDTIDSTKVIEANEKLYINREEGFIGTSLKKDEFLANCSNLDDVILFFRDGRYIITPVADKKFVGKNILYANVFKKNDKRTIYNVCYRDGKDGTTYIKRFAVTSIVRDREYDVTQGTPDSKIMYFSANPNGEAEIIKVTLKPNPRIRKIIFEEDFSRIGIKGRQAIGNMLTRNPVHKITLKQRGGSTLGGRKVWFDRDVLRLNYDGRGEFLGEYQSDELILVVLNNGDFYTTNFDVNNHYEDGIRIMEKFDPNKVWTAVLYDADQQNYPYIKRFCFESSSRKQNYLGDNKNSKLILLTDEYYPRLEVVFGGHDNFREPMVIEADKFIAVKGFKAKGKRLTTYTIDTINELEPTRQPEPQPVAEEPEEEPENLDPDQDKSEGDILDELTGQMKLF</sequence>
<comment type="similarity">
    <text evidence="2">Belongs to the type II topoisomerase GyrA/ParC subunit family.</text>
</comment>
<evidence type="ECO:0000256" key="6">
    <source>
        <dbReference type="PROSITE-ProRule" id="PRU01384"/>
    </source>
</evidence>
<comment type="catalytic activity">
    <reaction evidence="1 6">
        <text>ATP-dependent breakage, passage and rejoining of double-stranded DNA.</text>
        <dbReference type="EC" id="5.6.2.2"/>
    </reaction>
</comment>
<feature type="region of interest" description="Disordered" evidence="8">
    <location>
        <begin position="844"/>
        <end position="890"/>
    </location>
</feature>
<dbReference type="GO" id="GO:0006265">
    <property type="term" value="P:DNA topological change"/>
    <property type="evidence" value="ECO:0007669"/>
    <property type="project" value="UniProtKB-UniRule"/>
</dbReference>
<comment type="caution">
    <text evidence="10">The sequence shown here is derived from an EMBL/GenBank/DDBJ whole genome shotgun (WGS) entry which is preliminary data.</text>
</comment>
<dbReference type="PANTHER" id="PTHR43493">
    <property type="entry name" value="DNA GYRASE/TOPOISOMERASE SUBUNIT A"/>
    <property type="match status" value="1"/>
</dbReference>
<reference evidence="10" key="2">
    <citation type="submission" date="2021-04" db="EMBL/GenBank/DDBJ databases">
        <authorList>
            <person name="Gilroy R."/>
        </authorList>
    </citation>
    <scope>NUCLEOTIDE SEQUENCE</scope>
    <source>
        <strain evidence="10">CHK118-2852</strain>
    </source>
</reference>
<accession>A0A9D2KDF3</accession>
<dbReference type="Proteomes" id="UP000824108">
    <property type="component" value="Unassembled WGS sequence"/>
</dbReference>
<evidence type="ECO:0000256" key="5">
    <source>
        <dbReference type="ARBA" id="ARBA00023235"/>
    </source>
</evidence>
<evidence type="ECO:0000259" key="9">
    <source>
        <dbReference type="PROSITE" id="PS52040"/>
    </source>
</evidence>
<feature type="compositionally biased region" description="Acidic residues" evidence="8">
    <location>
        <begin position="859"/>
        <end position="870"/>
    </location>
</feature>
<dbReference type="Gene3D" id="3.90.199.10">
    <property type="entry name" value="Topoisomerase II, domain 5"/>
    <property type="match status" value="1"/>
</dbReference>
<feature type="domain" description="Topo IIA-type catalytic" evidence="9">
    <location>
        <begin position="60"/>
        <end position="469"/>
    </location>
</feature>
<evidence type="ECO:0000313" key="10">
    <source>
        <dbReference type="EMBL" id="HIZ91910.1"/>
    </source>
</evidence>
<dbReference type="InterPro" id="IPR050220">
    <property type="entry name" value="Type_II_DNA_Topoisomerases"/>
</dbReference>
<protein>
    <submittedName>
        <fullName evidence="10">DNA gyrase/topoisomerase IV subunit A</fullName>
    </submittedName>
</protein>
<evidence type="ECO:0000256" key="3">
    <source>
        <dbReference type="ARBA" id="ARBA00023029"/>
    </source>
</evidence>
<dbReference type="InterPro" id="IPR002205">
    <property type="entry name" value="Topo_IIA_dom_A"/>
</dbReference>
<dbReference type="GO" id="GO:0005737">
    <property type="term" value="C:cytoplasm"/>
    <property type="evidence" value="ECO:0007669"/>
    <property type="project" value="TreeGrafter"/>
</dbReference>
<dbReference type="SMART" id="SM00434">
    <property type="entry name" value="TOP4c"/>
    <property type="match status" value="1"/>
</dbReference>
<dbReference type="SUPFAM" id="SSF56719">
    <property type="entry name" value="Type II DNA topoisomerase"/>
    <property type="match status" value="1"/>
</dbReference>
<dbReference type="Pfam" id="PF00521">
    <property type="entry name" value="DNA_topoisoIV"/>
    <property type="match status" value="1"/>
</dbReference>
<feature type="region of interest" description="Disordered" evidence="8">
    <location>
        <begin position="1"/>
        <end position="32"/>
    </location>
</feature>
<organism evidence="10 11">
    <name type="scientific">Candidatus Bacteroides merdavium</name>
    <dbReference type="NCBI Taxonomy" id="2838472"/>
    <lineage>
        <taxon>Bacteria</taxon>
        <taxon>Pseudomonadati</taxon>
        <taxon>Bacteroidota</taxon>
        <taxon>Bacteroidia</taxon>
        <taxon>Bacteroidales</taxon>
        <taxon>Bacteroidaceae</taxon>
        <taxon>Bacteroides</taxon>
    </lineage>
</organism>
<proteinExistence type="inferred from homology"/>
<keyword evidence="5 6" id="KW-0413">Isomerase</keyword>
<dbReference type="PROSITE" id="PS52040">
    <property type="entry name" value="TOPO_IIA"/>
    <property type="match status" value="1"/>
</dbReference>
<keyword evidence="7" id="KW-0175">Coiled coil</keyword>
<dbReference type="GO" id="GO:0005524">
    <property type="term" value="F:ATP binding"/>
    <property type="evidence" value="ECO:0007669"/>
    <property type="project" value="InterPro"/>
</dbReference>
<keyword evidence="3 6" id="KW-0799">Topoisomerase</keyword>
<keyword evidence="4 6" id="KW-0238">DNA-binding</keyword>
<dbReference type="GO" id="GO:0003918">
    <property type="term" value="F:DNA topoisomerase type II (double strand cut, ATP-hydrolyzing) activity"/>
    <property type="evidence" value="ECO:0007669"/>
    <property type="project" value="UniProtKB-EC"/>
</dbReference>
<evidence type="ECO:0000256" key="1">
    <source>
        <dbReference type="ARBA" id="ARBA00000185"/>
    </source>
</evidence>
<dbReference type="GO" id="GO:0003677">
    <property type="term" value="F:DNA binding"/>
    <property type="evidence" value="ECO:0007669"/>
    <property type="project" value="UniProtKB-UniRule"/>
</dbReference>
<dbReference type="InterPro" id="IPR013760">
    <property type="entry name" value="Topo_IIA-like_dom_sf"/>
</dbReference>
<dbReference type="AlphaFoldDB" id="A0A9D2KDF3"/>
<dbReference type="GO" id="GO:0009330">
    <property type="term" value="C:DNA topoisomerase type II (double strand cut, ATP-hydrolyzing) complex"/>
    <property type="evidence" value="ECO:0007669"/>
    <property type="project" value="TreeGrafter"/>
</dbReference>
<dbReference type="EMBL" id="DXAV01000059">
    <property type="protein sequence ID" value="HIZ91910.1"/>
    <property type="molecule type" value="Genomic_DNA"/>
</dbReference>
<dbReference type="PANTHER" id="PTHR43493:SF5">
    <property type="entry name" value="DNA GYRASE SUBUNIT A, CHLOROPLASTIC_MITOCHONDRIAL"/>
    <property type="match status" value="1"/>
</dbReference>
<evidence type="ECO:0000256" key="8">
    <source>
        <dbReference type="SAM" id="MobiDB-lite"/>
    </source>
</evidence>